<proteinExistence type="predicted"/>
<organism evidence="1 2">
    <name type="scientific">Citrus x changshan-huyou</name>
    <dbReference type="NCBI Taxonomy" id="2935761"/>
    <lineage>
        <taxon>Eukaryota</taxon>
        <taxon>Viridiplantae</taxon>
        <taxon>Streptophyta</taxon>
        <taxon>Embryophyta</taxon>
        <taxon>Tracheophyta</taxon>
        <taxon>Spermatophyta</taxon>
        <taxon>Magnoliopsida</taxon>
        <taxon>eudicotyledons</taxon>
        <taxon>Gunneridae</taxon>
        <taxon>Pentapetalae</taxon>
        <taxon>rosids</taxon>
        <taxon>malvids</taxon>
        <taxon>Sapindales</taxon>
        <taxon>Rutaceae</taxon>
        <taxon>Aurantioideae</taxon>
        <taxon>Citrus</taxon>
    </lineage>
</organism>
<reference evidence="1 2" key="1">
    <citation type="submission" date="2024-05" db="EMBL/GenBank/DDBJ databases">
        <title>Haplotype-resolved chromosome-level genome assembly of Huyou (Citrus changshanensis).</title>
        <authorList>
            <person name="Miao C."/>
            <person name="Chen W."/>
            <person name="Wu Y."/>
            <person name="Wang L."/>
            <person name="Zhao S."/>
            <person name="Grierson D."/>
            <person name="Xu C."/>
            <person name="Chen K."/>
        </authorList>
    </citation>
    <scope>NUCLEOTIDE SEQUENCE [LARGE SCALE GENOMIC DNA]</scope>
    <source>
        <strain evidence="1">01-14</strain>
        <tissue evidence="1">Leaf</tissue>
    </source>
</reference>
<keyword evidence="2" id="KW-1185">Reference proteome</keyword>
<protein>
    <submittedName>
        <fullName evidence="1">Uncharacterized protein</fullName>
    </submittedName>
</protein>
<accession>A0AAP0M5J5</accession>
<evidence type="ECO:0000313" key="1">
    <source>
        <dbReference type="EMBL" id="KAK9198072.1"/>
    </source>
</evidence>
<comment type="caution">
    <text evidence="1">The sequence shown here is derived from an EMBL/GenBank/DDBJ whole genome shotgun (WGS) entry which is preliminary data.</text>
</comment>
<gene>
    <name evidence="1" type="ORF">WN944_013255</name>
</gene>
<sequence length="71" mass="7819">MAKSRTKAKNNNNKRLSDDIITRSKLLEIGESGCCGGAYGSGWQLGDEKERVAMREKGKQCNEGERKEADA</sequence>
<dbReference type="Proteomes" id="UP001428341">
    <property type="component" value="Unassembled WGS sequence"/>
</dbReference>
<evidence type="ECO:0000313" key="2">
    <source>
        <dbReference type="Proteomes" id="UP001428341"/>
    </source>
</evidence>
<dbReference type="EMBL" id="JBCGBO010000005">
    <property type="protein sequence ID" value="KAK9198072.1"/>
    <property type="molecule type" value="Genomic_DNA"/>
</dbReference>
<dbReference type="AlphaFoldDB" id="A0AAP0M5J5"/>
<name>A0AAP0M5J5_9ROSI</name>